<feature type="disulfide bond" evidence="3">
    <location>
        <begin position="111"/>
        <end position="128"/>
    </location>
</feature>
<name>A0ABN7SXV3_OIKDI</name>
<accession>A0ABN7SXV3</accession>
<dbReference type="SMART" id="SM00042">
    <property type="entry name" value="CUB"/>
    <property type="match status" value="1"/>
</dbReference>
<dbReference type="InterPro" id="IPR000859">
    <property type="entry name" value="CUB_dom"/>
</dbReference>
<dbReference type="PANTHER" id="PTHR24251:SF37">
    <property type="entry name" value="CUB DOMAIN-CONTAINING PROTEIN"/>
    <property type="match status" value="1"/>
</dbReference>
<evidence type="ECO:0000256" key="3">
    <source>
        <dbReference type="PROSITE-ProRule" id="PRU00059"/>
    </source>
</evidence>
<organism evidence="5 6">
    <name type="scientific">Oikopleura dioica</name>
    <name type="common">Tunicate</name>
    <dbReference type="NCBI Taxonomy" id="34765"/>
    <lineage>
        <taxon>Eukaryota</taxon>
        <taxon>Metazoa</taxon>
        <taxon>Chordata</taxon>
        <taxon>Tunicata</taxon>
        <taxon>Appendicularia</taxon>
        <taxon>Copelata</taxon>
        <taxon>Oikopleuridae</taxon>
        <taxon>Oikopleura</taxon>
    </lineage>
</organism>
<keyword evidence="6" id="KW-1185">Reference proteome</keyword>
<keyword evidence="1" id="KW-0677">Repeat</keyword>
<keyword evidence="2 3" id="KW-1015">Disulfide bond</keyword>
<dbReference type="Proteomes" id="UP001158576">
    <property type="component" value="Chromosome 1"/>
</dbReference>
<dbReference type="PROSITE" id="PS01180">
    <property type="entry name" value="CUB"/>
    <property type="match status" value="1"/>
</dbReference>
<comment type="caution">
    <text evidence="3">Lacks conserved residue(s) required for the propagation of feature annotation.</text>
</comment>
<dbReference type="EMBL" id="OU015566">
    <property type="protein sequence ID" value="CAG5107830.1"/>
    <property type="molecule type" value="Genomic_DNA"/>
</dbReference>
<evidence type="ECO:0000256" key="2">
    <source>
        <dbReference type="ARBA" id="ARBA00023157"/>
    </source>
</evidence>
<protein>
    <submittedName>
        <fullName evidence="5">Oidioi.mRNA.OKI2018_I69.chr1.g3507.t1.cds</fullName>
    </submittedName>
</protein>
<dbReference type="CDD" id="cd00041">
    <property type="entry name" value="CUB"/>
    <property type="match status" value="1"/>
</dbReference>
<proteinExistence type="predicted"/>
<gene>
    <name evidence="5" type="ORF">OKIOD_LOCUS12272</name>
</gene>
<evidence type="ECO:0000256" key="1">
    <source>
        <dbReference type="ARBA" id="ARBA00022737"/>
    </source>
</evidence>
<feature type="domain" description="CUB" evidence="4">
    <location>
        <begin position="57"/>
        <end position="193"/>
    </location>
</feature>
<evidence type="ECO:0000259" key="4">
    <source>
        <dbReference type="PROSITE" id="PS01180"/>
    </source>
</evidence>
<dbReference type="PANTHER" id="PTHR24251">
    <property type="entry name" value="OVOCHYMASE-RELATED"/>
    <property type="match status" value="1"/>
</dbReference>
<reference evidence="5 6" key="1">
    <citation type="submission" date="2021-04" db="EMBL/GenBank/DDBJ databases">
        <authorList>
            <person name="Bliznina A."/>
        </authorList>
    </citation>
    <scope>NUCLEOTIDE SEQUENCE [LARGE SCALE GENOMIC DNA]</scope>
</reference>
<sequence length="310" mass="35193">MKLFSLIAGASAYSYSYSTEYYYPTTESTTEYYPTGTSAPYYSTETTTNGEPTFTDCGGRITELQTFSSPDTGYGYYPNRAQCTWTIDIRGVPGFFIKANRFELEYTIYNCQYDFVKVIANGEERNFCGPDPYRRRRRETEKPKEGGKWTADLVNASNGGFEDMFVLGGQATVSFTTDHSVTKRGFEFDLVEADRLDIIEYHFGRIAAALPEDASWAERYVNRFYKVFNKVVDADNGENCYEENGFGSDDSADDVQVFDESNFCKLNGQVNAALNSWARNNACEGRGKVHRQVIRAARKVRNFYNDKMGC</sequence>
<dbReference type="SUPFAM" id="SSF49854">
    <property type="entry name" value="Spermadhesin, CUB domain"/>
    <property type="match status" value="1"/>
</dbReference>
<dbReference type="InterPro" id="IPR035914">
    <property type="entry name" value="Sperma_CUB_dom_sf"/>
</dbReference>
<evidence type="ECO:0000313" key="5">
    <source>
        <dbReference type="EMBL" id="CAG5107830.1"/>
    </source>
</evidence>
<dbReference type="Pfam" id="PF00431">
    <property type="entry name" value="CUB"/>
    <property type="match status" value="1"/>
</dbReference>
<dbReference type="Gene3D" id="2.60.120.290">
    <property type="entry name" value="Spermadhesin, CUB domain"/>
    <property type="match status" value="1"/>
</dbReference>
<evidence type="ECO:0000313" key="6">
    <source>
        <dbReference type="Proteomes" id="UP001158576"/>
    </source>
</evidence>